<evidence type="ECO:0000256" key="3">
    <source>
        <dbReference type="ARBA" id="ARBA00022723"/>
    </source>
</evidence>
<evidence type="ECO:0000256" key="7">
    <source>
        <dbReference type="ARBA" id="ARBA00023136"/>
    </source>
</evidence>
<feature type="region of interest" description="Disordered" evidence="9">
    <location>
        <begin position="346"/>
        <end position="545"/>
    </location>
</feature>
<keyword evidence="12" id="KW-1185">Reference proteome</keyword>
<feature type="transmembrane region" description="Helical" evidence="10">
    <location>
        <begin position="126"/>
        <end position="150"/>
    </location>
</feature>
<feature type="domain" description="RING-type" evidence="11">
    <location>
        <begin position="183"/>
        <end position="225"/>
    </location>
</feature>
<keyword evidence="4 8" id="KW-0863">Zinc-finger</keyword>
<dbReference type="PROSITE" id="PS50089">
    <property type="entry name" value="ZF_RING_2"/>
    <property type="match status" value="1"/>
</dbReference>
<feature type="compositionally biased region" description="Basic residues" evidence="9">
    <location>
        <begin position="452"/>
        <end position="463"/>
    </location>
</feature>
<evidence type="ECO:0000313" key="12">
    <source>
        <dbReference type="Proteomes" id="UP000887566"/>
    </source>
</evidence>
<comment type="subcellular location">
    <subcellularLocation>
        <location evidence="1">Membrane</location>
        <topology evidence="1">Single-pass membrane protein</topology>
    </subcellularLocation>
</comment>
<dbReference type="InterPro" id="IPR001841">
    <property type="entry name" value="Znf_RING"/>
</dbReference>
<dbReference type="SUPFAM" id="SSF57850">
    <property type="entry name" value="RING/U-box"/>
    <property type="match status" value="1"/>
</dbReference>
<dbReference type="Proteomes" id="UP000887566">
    <property type="component" value="Unplaced"/>
</dbReference>
<evidence type="ECO:0000256" key="9">
    <source>
        <dbReference type="SAM" id="MobiDB-lite"/>
    </source>
</evidence>
<dbReference type="SMART" id="SM00184">
    <property type="entry name" value="RING"/>
    <property type="match status" value="1"/>
</dbReference>
<keyword evidence="5" id="KW-0862">Zinc</keyword>
<reference evidence="13" key="1">
    <citation type="submission" date="2022-11" db="UniProtKB">
        <authorList>
            <consortium name="WormBaseParasite"/>
        </authorList>
    </citation>
    <scope>IDENTIFICATION</scope>
</reference>
<protein>
    <submittedName>
        <fullName evidence="13">RING-type domain-containing protein</fullName>
    </submittedName>
</protein>
<evidence type="ECO:0000256" key="4">
    <source>
        <dbReference type="ARBA" id="ARBA00022771"/>
    </source>
</evidence>
<sequence>MGCALFTEPRNACHNVSIPPISLNSTRYMCDDKFIAIVPRGECTFSEKAYYCQNAPPPGYSALIVYDERGRSPSPMAGGKYAELVNIPVVMISYACMEDIMNNYSADKGFLVMIKGAPGYYDLVKYLIPFIAVVGFCFLILLIALVVRLCREHREVARSRLSRSGLRKIPTRKFVKGEEPETCPICLDDFVEGEKLRILPCRHAYHCKCVDPWLTKNRKVCPVCKRKVGAHDDSSDSDAERNANSAASRERDPLLRSAASTPGSRQVGNSTFYPQYHSTEDEATAAPMTLSPPDSPERAGPSSSTRLANSRTHKGRGVRNGGGRQVPTMIVATVHSSEGDLLASTDLSSSTEQLIPPPSRRAADEVNESAATGVENVAFAPDSPPLLAPPKSTDRRKRHPAAHKHPVDTRLALDDSEDETGSDKESEVGPPLAQSTMAGDTAGGWRGAGGAQRHKRLKKRMHRGAVNSNAIRPPPASRVAASAPAHVPSAAHDDDGEQQQEQHTPTDAPVSRTHHRDDSGVFHASYDKDDKNNHSEDNDAANPVV</sequence>
<feature type="region of interest" description="Disordered" evidence="9">
    <location>
        <begin position="228"/>
        <end position="325"/>
    </location>
</feature>
<feature type="compositionally biased region" description="Basic and acidic residues" evidence="9">
    <location>
        <begin position="515"/>
        <end position="537"/>
    </location>
</feature>
<dbReference type="Gene3D" id="3.30.40.10">
    <property type="entry name" value="Zinc/RING finger domain, C3HC4 (zinc finger)"/>
    <property type="match status" value="1"/>
</dbReference>
<keyword evidence="2 10" id="KW-0812">Transmembrane</keyword>
<accession>A0A914XHA1</accession>
<proteinExistence type="predicted"/>
<feature type="compositionally biased region" description="Basic and acidic residues" evidence="9">
    <location>
        <begin position="229"/>
        <end position="241"/>
    </location>
</feature>
<organism evidence="12 13">
    <name type="scientific">Plectus sambesii</name>
    <dbReference type="NCBI Taxonomy" id="2011161"/>
    <lineage>
        <taxon>Eukaryota</taxon>
        <taxon>Metazoa</taxon>
        <taxon>Ecdysozoa</taxon>
        <taxon>Nematoda</taxon>
        <taxon>Chromadorea</taxon>
        <taxon>Plectida</taxon>
        <taxon>Plectina</taxon>
        <taxon>Plectoidea</taxon>
        <taxon>Plectidae</taxon>
        <taxon>Plectus</taxon>
    </lineage>
</organism>
<dbReference type="WBParaSite" id="PSAMB.scaffold8070size7410.g30986.t1">
    <property type="protein sequence ID" value="PSAMB.scaffold8070size7410.g30986.t1"/>
    <property type="gene ID" value="PSAMB.scaffold8070size7410.g30986"/>
</dbReference>
<dbReference type="FunFam" id="3.30.40.10:FF:000429">
    <property type="entry name" value="E3 ubiquitin-protein ligase RNF13"/>
    <property type="match status" value="1"/>
</dbReference>
<dbReference type="Pfam" id="PF02225">
    <property type="entry name" value="PA"/>
    <property type="match status" value="1"/>
</dbReference>
<keyword evidence="3" id="KW-0479">Metal-binding</keyword>
<dbReference type="PANTHER" id="PTHR47168">
    <property type="entry name" value="RING ZINC FINGER DOMAIN SUPERFAMILY PROTEIN-RELATED"/>
    <property type="match status" value="1"/>
</dbReference>
<feature type="compositionally biased region" description="Low complexity" evidence="9">
    <location>
        <begin position="477"/>
        <end position="490"/>
    </location>
</feature>
<dbReference type="PANTHER" id="PTHR47168:SF1">
    <property type="entry name" value="OS02G0798600 PROTEIN"/>
    <property type="match status" value="1"/>
</dbReference>
<dbReference type="Pfam" id="PF13639">
    <property type="entry name" value="zf-RING_2"/>
    <property type="match status" value="1"/>
</dbReference>
<evidence type="ECO:0000256" key="5">
    <source>
        <dbReference type="ARBA" id="ARBA00022833"/>
    </source>
</evidence>
<evidence type="ECO:0000256" key="10">
    <source>
        <dbReference type="SAM" id="Phobius"/>
    </source>
</evidence>
<evidence type="ECO:0000256" key="6">
    <source>
        <dbReference type="ARBA" id="ARBA00022989"/>
    </source>
</evidence>
<dbReference type="AlphaFoldDB" id="A0A914XHA1"/>
<keyword evidence="7 10" id="KW-0472">Membrane</keyword>
<keyword evidence="6 10" id="KW-1133">Transmembrane helix</keyword>
<dbReference type="GO" id="GO:0016020">
    <property type="term" value="C:membrane"/>
    <property type="evidence" value="ECO:0007669"/>
    <property type="project" value="UniProtKB-SubCell"/>
</dbReference>
<evidence type="ECO:0000313" key="13">
    <source>
        <dbReference type="WBParaSite" id="PSAMB.scaffold8070size7410.g30986.t1"/>
    </source>
</evidence>
<dbReference type="GO" id="GO:0008270">
    <property type="term" value="F:zinc ion binding"/>
    <property type="evidence" value="ECO:0007669"/>
    <property type="project" value="UniProtKB-KW"/>
</dbReference>
<feature type="compositionally biased region" description="Polar residues" evidence="9">
    <location>
        <begin position="258"/>
        <end position="277"/>
    </location>
</feature>
<evidence type="ECO:0000256" key="8">
    <source>
        <dbReference type="PROSITE-ProRule" id="PRU00175"/>
    </source>
</evidence>
<feature type="compositionally biased region" description="Polar residues" evidence="9">
    <location>
        <begin position="301"/>
        <end position="310"/>
    </location>
</feature>
<dbReference type="Gene3D" id="3.50.30.30">
    <property type="match status" value="1"/>
</dbReference>
<dbReference type="InterPro" id="IPR051653">
    <property type="entry name" value="E3_ligase_sorting_rcpt"/>
</dbReference>
<name>A0A914XHA1_9BILA</name>
<dbReference type="InterPro" id="IPR013083">
    <property type="entry name" value="Znf_RING/FYVE/PHD"/>
</dbReference>
<evidence type="ECO:0000256" key="1">
    <source>
        <dbReference type="ARBA" id="ARBA00004167"/>
    </source>
</evidence>
<dbReference type="InterPro" id="IPR003137">
    <property type="entry name" value="PA_domain"/>
</dbReference>
<evidence type="ECO:0000256" key="2">
    <source>
        <dbReference type="ARBA" id="ARBA00022692"/>
    </source>
</evidence>
<evidence type="ECO:0000259" key="11">
    <source>
        <dbReference type="PROSITE" id="PS50089"/>
    </source>
</evidence>
<feature type="compositionally biased region" description="Basic residues" evidence="9">
    <location>
        <begin position="394"/>
        <end position="404"/>
    </location>
</feature>
<feature type="compositionally biased region" description="Gly residues" evidence="9">
    <location>
        <begin position="441"/>
        <end position="450"/>
    </location>
</feature>